<evidence type="ECO:0000313" key="2">
    <source>
        <dbReference type="Proteomes" id="UP000037035"/>
    </source>
</evidence>
<protein>
    <submittedName>
        <fullName evidence="1">Uncharacterized protein</fullName>
    </submittedName>
</protein>
<sequence>MAAIMIIGHLHNIISQPQYEKVRALVAIFNLHLPHWTTFFKNKASVHETLNIKLNESISVFGNKCFSLRLKDILSGVIFLIFGQYILTHTDTFLFHLF</sequence>
<keyword evidence="2" id="KW-1185">Reference proteome</keyword>
<dbReference type="Proteomes" id="UP000037035">
    <property type="component" value="Unassembled WGS sequence"/>
</dbReference>
<name>A0A0L6VJ23_9BASI</name>
<gene>
    <name evidence="1" type="ORF">VP01_1536g5</name>
</gene>
<evidence type="ECO:0000313" key="1">
    <source>
        <dbReference type="EMBL" id="KNZ60562.1"/>
    </source>
</evidence>
<accession>A0A0L6VJ23</accession>
<proteinExistence type="predicted"/>
<organism evidence="1 2">
    <name type="scientific">Puccinia sorghi</name>
    <dbReference type="NCBI Taxonomy" id="27349"/>
    <lineage>
        <taxon>Eukaryota</taxon>
        <taxon>Fungi</taxon>
        <taxon>Dikarya</taxon>
        <taxon>Basidiomycota</taxon>
        <taxon>Pucciniomycotina</taxon>
        <taxon>Pucciniomycetes</taxon>
        <taxon>Pucciniales</taxon>
        <taxon>Pucciniaceae</taxon>
        <taxon>Puccinia</taxon>
    </lineage>
</organism>
<comment type="caution">
    <text evidence="1">The sequence shown here is derived from an EMBL/GenBank/DDBJ whole genome shotgun (WGS) entry which is preliminary data.</text>
</comment>
<dbReference type="VEuPathDB" id="FungiDB:VP01_1536g5"/>
<dbReference type="AlphaFoldDB" id="A0A0L6VJ23"/>
<reference evidence="1 2" key="1">
    <citation type="submission" date="2015-08" db="EMBL/GenBank/DDBJ databases">
        <title>Next Generation Sequencing and Analysis of the Genome of Puccinia sorghi L Schw, the Causal Agent of Maize Common Rust.</title>
        <authorList>
            <person name="Rochi L."/>
            <person name="Burguener G."/>
            <person name="Darino M."/>
            <person name="Turjanski A."/>
            <person name="Kreff E."/>
            <person name="Dieguez M.J."/>
            <person name="Sacco F."/>
        </authorList>
    </citation>
    <scope>NUCLEOTIDE SEQUENCE [LARGE SCALE GENOMIC DNA]</scope>
    <source>
        <strain evidence="1 2">RO10H11247</strain>
    </source>
</reference>
<dbReference type="EMBL" id="LAVV01005964">
    <property type="protein sequence ID" value="KNZ60562.1"/>
    <property type="molecule type" value="Genomic_DNA"/>
</dbReference>